<dbReference type="Proteomes" id="UP000268908">
    <property type="component" value="Unassembled WGS sequence"/>
</dbReference>
<dbReference type="PANTHER" id="PTHR34227">
    <property type="entry name" value="CHAPERONE PROTEIN YCDY"/>
    <property type="match status" value="1"/>
</dbReference>
<evidence type="ECO:0000256" key="1">
    <source>
        <dbReference type="ARBA" id="ARBA00023186"/>
    </source>
</evidence>
<reference evidence="2 3" key="1">
    <citation type="submission" date="2018-10" db="EMBL/GenBank/DDBJ databases">
        <title>Genomic Encyclopedia of Type Strains, Phase IV (KMG-IV): sequencing the most valuable type-strain genomes for metagenomic binning, comparative biology and taxonomic classification.</title>
        <authorList>
            <person name="Goeker M."/>
        </authorList>
    </citation>
    <scope>NUCLEOTIDE SEQUENCE [LARGE SCALE GENOMIC DNA]</scope>
    <source>
        <strain evidence="2 3">DSM 26916</strain>
    </source>
</reference>
<keyword evidence="3" id="KW-1185">Reference proteome</keyword>
<dbReference type="InterPro" id="IPR050289">
    <property type="entry name" value="TorD/DmsD_chaperones"/>
</dbReference>
<dbReference type="EMBL" id="RCCI01000004">
    <property type="protein sequence ID" value="RLJ67577.1"/>
    <property type="molecule type" value="Genomic_DNA"/>
</dbReference>
<dbReference type="PANTHER" id="PTHR34227:SF11">
    <property type="entry name" value="CHAPERONE PROTEIN TORD"/>
    <property type="match status" value="1"/>
</dbReference>
<dbReference type="AlphaFoldDB" id="A0A497XJL8"/>
<proteinExistence type="predicted"/>
<organism evidence="2 3">
    <name type="scientific">Sulfurisoma sediminicola</name>
    <dbReference type="NCBI Taxonomy" id="1381557"/>
    <lineage>
        <taxon>Bacteria</taxon>
        <taxon>Pseudomonadati</taxon>
        <taxon>Pseudomonadota</taxon>
        <taxon>Betaproteobacteria</taxon>
        <taxon>Nitrosomonadales</taxon>
        <taxon>Sterolibacteriaceae</taxon>
        <taxon>Sulfurisoma</taxon>
    </lineage>
</organism>
<keyword evidence="1" id="KW-0143">Chaperone</keyword>
<dbReference type="SUPFAM" id="SSF89155">
    <property type="entry name" value="TorD-like"/>
    <property type="match status" value="1"/>
</dbReference>
<evidence type="ECO:0000313" key="2">
    <source>
        <dbReference type="EMBL" id="RLJ67577.1"/>
    </source>
</evidence>
<dbReference type="OrthoDB" id="7849731at2"/>
<dbReference type="InterPro" id="IPR020945">
    <property type="entry name" value="DMSO/NO3_reduct_chaperone"/>
</dbReference>
<accession>A0A497XJL8</accession>
<name>A0A497XJL8_9PROT</name>
<gene>
    <name evidence="2" type="ORF">DFR35_0124</name>
</gene>
<dbReference type="InterPro" id="IPR036411">
    <property type="entry name" value="TorD-like_sf"/>
</dbReference>
<dbReference type="Pfam" id="PF02613">
    <property type="entry name" value="Nitrate_red_del"/>
    <property type="match status" value="1"/>
</dbReference>
<sequence>MSADIWAELAGDAETLARLHDRELDAATLAALREVDFPANLALLPPTPEDQRAWQSMAAALNHYVPNPPAAADIDALAVEYAAVYLTGAYNVSPCESFWLDEDHLHCQEPMFALREVYAAAGLAAPDWRKRPDDHLVLQLQYIAHALRRPKPAAANLVRMMDEHLLRWLPDFAARLGQRAELPFYAALAHLTLAWCNALHRLLKQQRP</sequence>
<dbReference type="RefSeq" id="WP_121239557.1">
    <property type="nucleotide sequence ID" value="NZ_BHVV01000001.1"/>
</dbReference>
<dbReference type="Gene3D" id="1.10.3480.10">
    <property type="entry name" value="TorD-like"/>
    <property type="match status" value="1"/>
</dbReference>
<comment type="caution">
    <text evidence="2">The sequence shown here is derived from an EMBL/GenBank/DDBJ whole genome shotgun (WGS) entry which is preliminary data.</text>
</comment>
<protein>
    <submittedName>
        <fullName evidence="2">Tat proofreading chaperone TorD</fullName>
    </submittedName>
</protein>
<evidence type="ECO:0000313" key="3">
    <source>
        <dbReference type="Proteomes" id="UP000268908"/>
    </source>
</evidence>